<dbReference type="RefSeq" id="WP_204050778.1">
    <property type="nucleotide sequence ID" value="NZ_BOOF01000032.1"/>
</dbReference>
<proteinExistence type="predicted"/>
<evidence type="ECO:0008006" key="12">
    <source>
        <dbReference type="Google" id="ProtNLM"/>
    </source>
</evidence>
<keyword evidence="7" id="KW-0003">3Fe-4S</keyword>
<protein>
    <recommendedName>
        <fullName evidence="12">Class I SAM-dependent methyltransferase</fullName>
    </recommendedName>
</protein>
<keyword evidence="3" id="KW-0479">Metal-binding</keyword>
<evidence type="ECO:0000256" key="7">
    <source>
        <dbReference type="ARBA" id="ARBA00023291"/>
    </source>
</evidence>
<keyword evidence="4" id="KW-0249">Electron transport</keyword>
<evidence type="ECO:0000256" key="3">
    <source>
        <dbReference type="ARBA" id="ARBA00022723"/>
    </source>
</evidence>
<comment type="caution">
    <text evidence="10">The sequence shown here is derived from an EMBL/GenBank/DDBJ whole genome shotgun (WGS) entry which is preliminary data.</text>
</comment>
<dbReference type="InterPro" id="IPR051269">
    <property type="entry name" value="Fe-S_cluster_ET"/>
</dbReference>
<keyword evidence="6" id="KW-0411">Iron-sulfur</keyword>
<dbReference type="Pfam" id="PF08242">
    <property type="entry name" value="Methyltransf_12"/>
    <property type="match status" value="1"/>
</dbReference>
<dbReference type="Pfam" id="PF06902">
    <property type="entry name" value="Fer4_19"/>
    <property type="match status" value="1"/>
</dbReference>
<dbReference type="CDD" id="cd02440">
    <property type="entry name" value="AdoMet_MTases"/>
    <property type="match status" value="1"/>
</dbReference>
<name>A0ABQ4GSZ8_9ACTN</name>
<evidence type="ECO:0000256" key="1">
    <source>
        <dbReference type="ARBA" id="ARBA00001927"/>
    </source>
</evidence>
<feature type="domain" description="Methyltransferase type 12" evidence="9">
    <location>
        <begin position="39"/>
        <end position="136"/>
    </location>
</feature>
<reference evidence="10 11" key="1">
    <citation type="submission" date="2021-01" db="EMBL/GenBank/DDBJ databases">
        <title>Whole genome shotgun sequence of Microbispora siamensis NBRC 104113.</title>
        <authorList>
            <person name="Komaki H."/>
            <person name="Tamura T."/>
        </authorList>
    </citation>
    <scope>NUCLEOTIDE SEQUENCE [LARGE SCALE GENOMIC DNA]</scope>
    <source>
        <strain evidence="10 11">NBRC 104113</strain>
    </source>
</reference>
<dbReference type="Gene3D" id="3.40.50.150">
    <property type="entry name" value="Vaccinia Virus protein VP39"/>
    <property type="match status" value="1"/>
</dbReference>
<organism evidence="10 11">
    <name type="scientific">Microbispora siamensis</name>
    <dbReference type="NCBI Taxonomy" id="564413"/>
    <lineage>
        <taxon>Bacteria</taxon>
        <taxon>Bacillati</taxon>
        <taxon>Actinomycetota</taxon>
        <taxon>Actinomycetes</taxon>
        <taxon>Streptosporangiales</taxon>
        <taxon>Streptosporangiaceae</taxon>
        <taxon>Microbispora</taxon>
    </lineage>
</organism>
<sequence>MTDQYERSAEFVDIMLAAHWSALGPGLVEALHGSVGPIVDVGAGGGHGTRVIAQAVPDAEVVAVEPSPALRSVLLARVNESPELRDRVTVLPDGLLHAELPPQVGAVVAMNVIGHFAPAERHMLWDLLTRRLLPAGRAVVNLQPPAAPVQVPQARFSDLRIGRRRYEGWGRAEPAGPDQITWHMTYRTFQDGHLTEETAVKYAWWVLGEDRLKAELGEHGLRLDPTGPAELGMYVITRAPEQPGVAVTADARVCVGAGQCVLAAPEVFDQDAETGLVVLLDEAPPTPLADAVRRAAHRCPSGAVTVRNEVR</sequence>
<keyword evidence="2" id="KW-0813">Transport</keyword>
<dbReference type="InterPro" id="IPR029063">
    <property type="entry name" value="SAM-dependent_MTases_sf"/>
</dbReference>
<dbReference type="InterPro" id="IPR013217">
    <property type="entry name" value="Methyltransf_12"/>
</dbReference>
<comment type="cofactor">
    <cofactor evidence="1">
        <name>[3Fe-4S] cluster</name>
        <dbReference type="ChEBI" id="CHEBI:21137"/>
    </cofactor>
</comment>
<gene>
    <name evidence="10" type="ORF">Msi02_53710</name>
</gene>
<evidence type="ECO:0000256" key="6">
    <source>
        <dbReference type="ARBA" id="ARBA00023014"/>
    </source>
</evidence>
<evidence type="ECO:0000259" key="8">
    <source>
        <dbReference type="Pfam" id="PF06902"/>
    </source>
</evidence>
<dbReference type="SUPFAM" id="SSF54862">
    <property type="entry name" value="4Fe-4S ferredoxins"/>
    <property type="match status" value="1"/>
</dbReference>
<dbReference type="PANTHER" id="PTHR36923:SF3">
    <property type="entry name" value="FERREDOXIN"/>
    <property type="match status" value="1"/>
</dbReference>
<dbReference type="Proteomes" id="UP000660454">
    <property type="component" value="Unassembled WGS sequence"/>
</dbReference>
<evidence type="ECO:0000256" key="4">
    <source>
        <dbReference type="ARBA" id="ARBA00022982"/>
    </source>
</evidence>
<evidence type="ECO:0000313" key="10">
    <source>
        <dbReference type="EMBL" id="GIH64554.1"/>
    </source>
</evidence>
<evidence type="ECO:0000313" key="11">
    <source>
        <dbReference type="Proteomes" id="UP000660454"/>
    </source>
</evidence>
<feature type="domain" description="Divergent 4Fe-4S mono-cluster" evidence="8">
    <location>
        <begin position="243"/>
        <end position="307"/>
    </location>
</feature>
<keyword evidence="11" id="KW-1185">Reference proteome</keyword>
<dbReference type="SUPFAM" id="SSF53335">
    <property type="entry name" value="S-adenosyl-L-methionine-dependent methyltransferases"/>
    <property type="match status" value="1"/>
</dbReference>
<dbReference type="EMBL" id="BOOF01000032">
    <property type="protein sequence ID" value="GIH64554.1"/>
    <property type="molecule type" value="Genomic_DNA"/>
</dbReference>
<evidence type="ECO:0000259" key="9">
    <source>
        <dbReference type="Pfam" id="PF08242"/>
    </source>
</evidence>
<dbReference type="Gene3D" id="3.30.70.20">
    <property type="match status" value="1"/>
</dbReference>
<dbReference type="InterPro" id="IPR010693">
    <property type="entry name" value="Divergent_4Fe-4S_mono-cluster"/>
</dbReference>
<accession>A0ABQ4GSZ8</accession>
<keyword evidence="5" id="KW-0408">Iron</keyword>
<evidence type="ECO:0000256" key="2">
    <source>
        <dbReference type="ARBA" id="ARBA00022448"/>
    </source>
</evidence>
<dbReference type="PANTHER" id="PTHR36923">
    <property type="entry name" value="FERREDOXIN"/>
    <property type="match status" value="1"/>
</dbReference>
<evidence type="ECO:0000256" key="5">
    <source>
        <dbReference type="ARBA" id="ARBA00023004"/>
    </source>
</evidence>